<dbReference type="Proteomes" id="UP000652153">
    <property type="component" value="Unassembled WGS sequence"/>
</dbReference>
<keyword evidence="2" id="KW-1185">Reference proteome</keyword>
<evidence type="ECO:0000313" key="1">
    <source>
        <dbReference type="EMBL" id="GGH46220.1"/>
    </source>
</evidence>
<proteinExistence type="predicted"/>
<dbReference type="EMBL" id="BMFU01000001">
    <property type="protein sequence ID" value="GGH46220.1"/>
    <property type="molecule type" value="Genomic_DNA"/>
</dbReference>
<evidence type="ECO:0000313" key="2">
    <source>
        <dbReference type="Proteomes" id="UP000652153"/>
    </source>
</evidence>
<dbReference type="PROSITE" id="PS51257">
    <property type="entry name" value="PROKAR_LIPOPROTEIN"/>
    <property type="match status" value="1"/>
</dbReference>
<sequence length="72" mass="7694">MPNLKLIRKNSNNVIPIVNPATTCGCNKPAEYEVYSGSSKQGHCLSCMLEAVDNEYAISVRKIGGGGYDDAS</sequence>
<gene>
    <name evidence="1" type="ORF">GCM10008014_08740</name>
</gene>
<name>A0ABQ1Z3A0_9BACL</name>
<organism evidence="1 2">
    <name type="scientific">Paenibacillus silvae</name>
    <dbReference type="NCBI Taxonomy" id="1325358"/>
    <lineage>
        <taxon>Bacteria</taxon>
        <taxon>Bacillati</taxon>
        <taxon>Bacillota</taxon>
        <taxon>Bacilli</taxon>
        <taxon>Bacillales</taxon>
        <taxon>Paenibacillaceae</taxon>
        <taxon>Paenibacillus</taxon>
    </lineage>
</organism>
<protein>
    <submittedName>
        <fullName evidence="1">Uncharacterized protein</fullName>
    </submittedName>
</protein>
<accession>A0ABQ1Z3A0</accession>
<comment type="caution">
    <text evidence="1">The sequence shown here is derived from an EMBL/GenBank/DDBJ whole genome shotgun (WGS) entry which is preliminary data.</text>
</comment>
<reference evidence="2" key="1">
    <citation type="journal article" date="2019" name="Int. J. Syst. Evol. Microbiol.">
        <title>The Global Catalogue of Microorganisms (GCM) 10K type strain sequencing project: providing services to taxonomists for standard genome sequencing and annotation.</title>
        <authorList>
            <consortium name="The Broad Institute Genomics Platform"/>
            <consortium name="The Broad Institute Genome Sequencing Center for Infectious Disease"/>
            <person name="Wu L."/>
            <person name="Ma J."/>
        </authorList>
    </citation>
    <scope>NUCLEOTIDE SEQUENCE [LARGE SCALE GENOMIC DNA]</scope>
    <source>
        <strain evidence="2">CGMCC 1.12770</strain>
    </source>
</reference>
<dbReference type="RefSeq" id="WP_188591363.1">
    <property type="nucleotide sequence ID" value="NZ_BMFU01000001.1"/>
</dbReference>